<evidence type="ECO:0000259" key="1">
    <source>
        <dbReference type="Pfam" id="PF07791"/>
    </source>
</evidence>
<gene>
    <name evidence="2" type="ORF">D7X12_09500</name>
</gene>
<reference evidence="3" key="1">
    <citation type="submission" date="2018-09" db="EMBL/GenBank/DDBJ databases">
        <authorList>
            <person name="Livingstone P.G."/>
            <person name="Whitworth D.E."/>
        </authorList>
    </citation>
    <scope>NUCLEOTIDE SEQUENCE [LARGE SCALE GENOMIC DNA]</scope>
    <source>
        <strain evidence="3">CA040B</strain>
    </source>
</reference>
<dbReference type="Pfam" id="PF07791">
    <property type="entry name" value="Imm11"/>
    <property type="match status" value="1"/>
</dbReference>
<organism evidence="2 3">
    <name type="scientific">Corallococcus sicarius</name>
    <dbReference type="NCBI Taxonomy" id="2316726"/>
    <lineage>
        <taxon>Bacteria</taxon>
        <taxon>Pseudomonadati</taxon>
        <taxon>Myxococcota</taxon>
        <taxon>Myxococcia</taxon>
        <taxon>Myxococcales</taxon>
        <taxon>Cystobacterineae</taxon>
        <taxon>Myxococcaceae</taxon>
        <taxon>Corallococcus</taxon>
    </lineage>
</organism>
<dbReference type="OrthoDB" id="5381821at2"/>
<keyword evidence="3" id="KW-1185">Reference proteome</keyword>
<dbReference type="Proteomes" id="UP000273405">
    <property type="component" value="Unassembled WGS sequence"/>
</dbReference>
<dbReference type="AlphaFoldDB" id="A0A3A8NRJ0"/>
<name>A0A3A8NRJ0_9BACT</name>
<dbReference type="InterPro" id="IPR012433">
    <property type="entry name" value="Imm11"/>
</dbReference>
<sequence length="199" mass="22298">MQADYFVIESAPNNSHPLLQWDELVWGFGRPEPVTLSNPVRLRLGSPVPPHPVMVDHHGLPQPVFSTRMKEVLEPLGLHGVQLVPADVKVKPDDVRRYWVLHVYNEIACADRQRSVLSIDAEDGEVLGIDALVLDERVLQEIPLERRLLFVLAESISTYVFHRSLVEQLLALTPPPEGMAFVRADKWSDSAGFRVDAGG</sequence>
<evidence type="ECO:0000313" key="3">
    <source>
        <dbReference type="Proteomes" id="UP000273405"/>
    </source>
</evidence>
<feature type="domain" description="Immunity MXAN-0049 protein" evidence="1">
    <location>
        <begin position="36"/>
        <end position="182"/>
    </location>
</feature>
<protein>
    <recommendedName>
        <fullName evidence="1">Immunity MXAN-0049 protein domain-containing protein</fullName>
    </recommendedName>
</protein>
<proteinExistence type="predicted"/>
<dbReference type="EMBL" id="RAWG01000044">
    <property type="protein sequence ID" value="RKH44791.1"/>
    <property type="molecule type" value="Genomic_DNA"/>
</dbReference>
<accession>A0A3A8NRJ0</accession>
<dbReference type="RefSeq" id="WP_120624948.1">
    <property type="nucleotide sequence ID" value="NZ_RAWG01000044.1"/>
</dbReference>
<comment type="caution">
    <text evidence="2">The sequence shown here is derived from an EMBL/GenBank/DDBJ whole genome shotgun (WGS) entry which is preliminary data.</text>
</comment>
<evidence type="ECO:0000313" key="2">
    <source>
        <dbReference type="EMBL" id="RKH44791.1"/>
    </source>
</evidence>